<organism evidence="1 2">
    <name type="scientific">Streptomyces longisporus</name>
    <dbReference type="NCBI Taxonomy" id="1948"/>
    <lineage>
        <taxon>Bacteria</taxon>
        <taxon>Bacillati</taxon>
        <taxon>Actinomycetota</taxon>
        <taxon>Actinomycetes</taxon>
        <taxon>Kitasatosporales</taxon>
        <taxon>Streptomycetaceae</taxon>
        <taxon>Streptomyces</taxon>
    </lineage>
</organism>
<accession>A0ABP5YUS5</accession>
<reference evidence="2" key="1">
    <citation type="journal article" date="2019" name="Int. J. Syst. Evol. Microbiol.">
        <title>The Global Catalogue of Microorganisms (GCM) 10K type strain sequencing project: providing services to taxonomists for standard genome sequencing and annotation.</title>
        <authorList>
            <consortium name="The Broad Institute Genomics Platform"/>
            <consortium name="The Broad Institute Genome Sequencing Center for Infectious Disease"/>
            <person name="Wu L."/>
            <person name="Ma J."/>
        </authorList>
    </citation>
    <scope>NUCLEOTIDE SEQUENCE [LARGE SCALE GENOMIC DNA]</scope>
    <source>
        <strain evidence="2">JCM 4395</strain>
    </source>
</reference>
<dbReference type="InterPro" id="IPR009003">
    <property type="entry name" value="Peptidase_S1_PA"/>
</dbReference>
<dbReference type="Pfam" id="PF13365">
    <property type="entry name" value="Trypsin_2"/>
    <property type="match status" value="1"/>
</dbReference>
<comment type="caution">
    <text evidence="1">The sequence shown here is derived from an EMBL/GenBank/DDBJ whole genome shotgun (WGS) entry which is preliminary data.</text>
</comment>
<dbReference type="EMBL" id="BAAASG010000006">
    <property type="protein sequence ID" value="GAA2484148.1"/>
    <property type="molecule type" value="Genomic_DNA"/>
</dbReference>
<dbReference type="RefSeq" id="WP_344399975.1">
    <property type="nucleotide sequence ID" value="NZ_BAAASG010000006.1"/>
</dbReference>
<dbReference type="Gene3D" id="2.40.10.120">
    <property type="match status" value="1"/>
</dbReference>
<dbReference type="SUPFAM" id="SSF50494">
    <property type="entry name" value="Trypsin-like serine proteases"/>
    <property type="match status" value="1"/>
</dbReference>
<keyword evidence="2" id="KW-1185">Reference proteome</keyword>
<proteinExistence type="predicted"/>
<dbReference type="InterPro" id="IPR011990">
    <property type="entry name" value="TPR-like_helical_dom_sf"/>
</dbReference>
<dbReference type="Proteomes" id="UP001501777">
    <property type="component" value="Unassembled WGS sequence"/>
</dbReference>
<name>A0ABP5YUS5_STRLO</name>
<dbReference type="Gene3D" id="1.25.40.10">
    <property type="entry name" value="Tetratricopeptide repeat domain"/>
    <property type="match status" value="1"/>
</dbReference>
<gene>
    <name evidence="1" type="ORF">GCM10010276_22250</name>
</gene>
<evidence type="ECO:0000313" key="1">
    <source>
        <dbReference type="EMBL" id="GAA2484148.1"/>
    </source>
</evidence>
<protein>
    <submittedName>
        <fullName evidence="1">Uncharacterized protein</fullName>
    </submittedName>
</protein>
<evidence type="ECO:0000313" key="2">
    <source>
        <dbReference type="Proteomes" id="UP001501777"/>
    </source>
</evidence>
<sequence length="1337" mass="142580">MADVFAGRCAEVLVEQDDGTAYGSGLRLATSLVVTAGHVVDGGGTVRVRLSGGAPTEIVVTGRTVWRGARLDVALVELGPDGPLDEVASMAIGVIPDEADGRLAFTAIGFPRHQSWTDTDTATWRDSDQIDGVIPLGSSMKRGRLLLHRADGRRLEAREWSGFSGAGVVCEGSAVGVVVESARSGGLEGVRLAAVIGAYEPRAESEREPEPSATAARQLLASHGVVPKSLRQQERRRPAYEAMLRQYAARCDELTGRSRELAGLLAFATGPEPYLVLTAGPWAGKTSLVTHFATASHPGLDVVSFVISRRDGQMRVHQFHRAVCDQLAALLGEFPPAEPDAAAFLSLWERAMRIPGRCLLLLVDGLDENDYRDLAEPSIASQLPTALGSAAHVLVTSRHPDVPLDVDGSHPLRTCRRQVLTPFPAATSLLLRARQELDHVLAEAVPRTVLTTMTVAGGALSSRDIASIVNGCPLAIRKALERGLSRVVEPRPGTPTRYTLAHDTLAAAVEEDLEPEEFAHIRTAIDSWALGFAAADWPDDTPDYLTEAYPTLLLTEGAGRTLAALASPARRALLYCRTNGDLAALSELSSAARLLGAAPDCDLSLLTRVSLLRMRIEDDNFAMSSTYPLLLVRLGRVEQGIQLARTRQNVYVQADALLAIGEHLLDSQPAEARSLIHEAMAVPGRLPLEQMEHTVRAALALARHGDAGAADLARRAVIDSGDERGWFLTAVADALAEIDPALTRTLMEEAIDHADTEDRPDFCGLLAPAFAVLGDLDHLLRHVAGLDRDGRKRALLTACSEHFAKGGRRNVPEALLTALNDEFPASELVESAAYQDEDRARRLLASDRSDHDLVELAYTALAAHGLDPRQPGACDELLADAATSARANGHLSLAISLAQDVANPGTRANCLTEIALALLDSDTPQDAACVVREAEAALDETRNAPPPTVLAALARAAGTAGRTDLAAPALELALHTVLQDSDDVRATWNAQAVASAAARLGHLDHARTIAARFEAEPIDHTDMLLAAARGVEARGKHRTADLDLLLAQVSEGIEKSTDPSMSGWRTRVTLELICFHLRAGHADAALKLARPLAKSDLAGRPLELRAHLLSDDIPSALSLIRETALPMPAGSAQERARRQEQAAAMIVDMCDVGHQHLCRDITAQLAENADPGGILDNGLWAHPWLTAACRATGLTEDFTRLVDTLHNAALVTGAHYATHTVPLEAVVSLHLWDRYHAEARQLTGVLAEGVLTDLVKTMLTAGFLTEALPLIDDLQDNAATCLALAAAVTSPPSLDLVKRSLAHGFTEDVIAPLTALEPACLAEIAAQLGVMGRPPNK</sequence>